<proteinExistence type="predicted"/>
<name>A0AC35GBQ7_9BILA</name>
<organism evidence="1 2">
    <name type="scientific">Panagrolaimus sp. PS1159</name>
    <dbReference type="NCBI Taxonomy" id="55785"/>
    <lineage>
        <taxon>Eukaryota</taxon>
        <taxon>Metazoa</taxon>
        <taxon>Ecdysozoa</taxon>
        <taxon>Nematoda</taxon>
        <taxon>Chromadorea</taxon>
        <taxon>Rhabditida</taxon>
        <taxon>Tylenchina</taxon>
        <taxon>Panagrolaimomorpha</taxon>
        <taxon>Panagrolaimoidea</taxon>
        <taxon>Panagrolaimidae</taxon>
        <taxon>Panagrolaimus</taxon>
    </lineage>
</organism>
<accession>A0AC35GBQ7</accession>
<dbReference type="WBParaSite" id="PS1159_v2.g3228.t1">
    <property type="protein sequence ID" value="PS1159_v2.g3228.t1"/>
    <property type="gene ID" value="PS1159_v2.g3228"/>
</dbReference>
<sequence>MKQINKILCSNFIKLIGASEKEKAEENIPKLVLLLTKGGKELEYIMIKAKEDLIAIVIQVAATMAMGNEIIFSKDWDMESNESNETEEPDELHYKIYDKMNEITCGNWKDYFPETNILWFGYLIEKAARM</sequence>
<protein>
    <submittedName>
        <fullName evidence="2">Non-specific serine/threonine protein kinase</fullName>
    </submittedName>
</protein>
<dbReference type="Proteomes" id="UP000887580">
    <property type="component" value="Unplaced"/>
</dbReference>
<reference evidence="2" key="1">
    <citation type="submission" date="2022-11" db="UniProtKB">
        <authorList>
            <consortium name="WormBaseParasite"/>
        </authorList>
    </citation>
    <scope>IDENTIFICATION</scope>
</reference>
<evidence type="ECO:0000313" key="2">
    <source>
        <dbReference type="WBParaSite" id="PS1159_v2.g3228.t1"/>
    </source>
</evidence>
<evidence type="ECO:0000313" key="1">
    <source>
        <dbReference type="Proteomes" id="UP000887580"/>
    </source>
</evidence>